<comment type="caution">
    <text evidence="3">The sequence shown here is derived from an EMBL/GenBank/DDBJ whole genome shotgun (WGS) entry which is preliminary data.</text>
</comment>
<feature type="region of interest" description="Disordered" evidence="1">
    <location>
        <begin position="44"/>
        <end position="66"/>
    </location>
</feature>
<dbReference type="GeneID" id="92026591"/>
<dbReference type="Proteomes" id="UP001360953">
    <property type="component" value="Unassembled WGS sequence"/>
</dbReference>
<sequence>MATVTALYFDGLSCLSLALVFLALAFSPPLSRVILPPRLPNTSPSLSPASLTAQPQQPRRRKKNPNRSVAHFSLMATFFPSLPPLLPLPSSHQEKKGLSSSTTVVHASQPMSTEQRPFLLLSLRLRLRRSSAKKRPLHPPKHPCFPDTYPNLGIFWRARLGDFLSHASSLHALPANRNKPINTQTV</sequence>
<evidence type="ECO:0000313" key="3">
    <source>
        <dbReference type="EMBL" id="KAK7532436.1"/>
    </source>
</evidence>
<evidence type="ECO:0000313" key="4">
    <source>
        <dbReference type="Proteomes" id="UP001360953"/>
    </source>
</evidence>
<protein>
    <submittedName>
        <fullName evidence="3">Uncharacterized protein</fullName>
    </submittedName>
</protein>
<reference evidence="3 4" key="1">
    <citation type="submission" date="2024-04" db="EMBL/GenBank/DDBJ databases">
        <title>Phyllosticta paracitricarpa is synonymous to the EU quarantine fungus P. citricarpa based on phylogenomic analyses.</title>
        <authorList>
            <consortium name="Lawrence Berkeley National Laboratory"/>
            <person name="Van ingen-buijs V.A."/>
            <person name="Van westerhoven A.C."/>
            <person name="Haridas S."/>
            <person name="Skiadas P."/>
            <person name="Martin F."/>
            <person name="Groenewald J.Z."/>
            <person name="Crous P.W."/>
            <person name="Seidl M.F."/>
        </authorList>
    </citation>
    <scope>NUCLEOTIDE SEQUENCE [LARGE SCALE GENOMIC DNA]</scope>
    <source>
        <strain evidence="3 4">CPC 17464</strain>
    </source>
</reference>
<name>A0ABR1LB12_9PEZI</name>
<evidence type="ECO:0000256" key="1">
    <source>
        <dbReference type="SAM" id="MobiDB-lite"/>
    </source>
</evidence>
<keyword evidence="2" id="KW-0472">Membrane</keyword>
<keyword evidence="4" id="KW-1185">Reference proteome</keyword>
<evidence type="ECO:0000256" key="2">
    <source>
        <dbReference type="SAM" id="Phobius"/>
    </source>
</evidence>
<keyword evidence="2" id="KW-0812">Transmembrane</keyword>
<feature type="transmembrane region" description="Helical" evidence="2">
    <location>
        <begin position="6"/>
        <end position="26"/>
    </location>
</feature>
<dbReference type="RefSeq" id="XP_066652104.1">
    <property type="nucleotide sequence ID" value="XM_066793685.1"/>
</dbReference>
<accession>A0ABR1LB12</accession>
<gene>
    <name evidence="3" type="ORF">J3D65DRAFT_106229</name>
</gene>
<dbReference type="EMBL" id="JBBPEH010000011">
    <property type="protein sequence ID" value="KAK7532436.1"/>
    <property type="molecule type" value="Genomic_DNA"/>
</dbReference>
<keyword evidence="2" id="KW-1133">Transmembrane helix</keyword>
<organism evidence="3 4">
    <name type="scientific">Phyllosticta citribraziliensis</name>
    <dbReference type="NCBI Taxonomy" id="989973"/>
    <lineage>
        <taxon>Eukaryota</taxon>
        <taxon>Fungi</taxon>
        <taxon>Dikarya</taxon>
        <taxon>Ascomycota</taxon>
        <taxon>Pezizomycotina</taxon>
        <taxon>Dothideomycetes</taxon>
        <taxon>Dothideomycetes incertae sedis</taxon>
        <taxon>Botryosphaeriales</taxon>
        <taxon>Phyllostictaceae</taxon>
        <taxon>Phyllosticta</taxon>
    </lineage>
</organism>
<feature type="compositionally biased region" description="Polar residues" evidence="1">
    <location>
        <begin position="44"/>
        <end position="57"/>
    </location>
</feature>
<proteinExistence type="predicted"/>